<gene>
    <name evidence="1" type="ORF">Pint_33117</name>
</gene>
<comment type="caution">
    <text evidence="1">The sequence shown here is derived from an EMBL/GenBank/DDBJ whole genome shotgun (WGS) entry which is preliminary data.</text>
</comment>
<reference evidence="2" key="1">
    <citation type="journal article" date="2023" name="G3 (Bethesda)">
        <title>Genome assembly and association tests identify interacting loci associated with vigor, precocity, and sex in interspecific pistachio rootstocks.</title>
        <authorList>
            <person name="Palmer W."/>
            <person name="Jacygrad E."/>
            <person name="Sagayaradj S."/>
            <person name="Cavanaugh K."/>
            <person name="Han R."/>
            <person name="Bertier L."/>
            <person name="Beede B."/>
            <person name="Kafkas S."/>
            <person name="Golino D."/>
            <person name="Preece J."/>
            <person name="Michelmore R."/>
        </authorList>
    </citation>
    <scope>NUCLEOTIDE SEQUENCE [LARGE SCALE GENOMIC DNA]</scope>
</reference>
<dbReference type="Proteomes" id="UP001163603">
    <property type="component" value="Chromosome 14"/>
</dbReference>
<protein>
    <submittedName>
        <fullName evidence="1">Uncharacterized protein</fullName>
    </submittedName>
</protein>
<proteinExistence type="predicted"/>
<accession>A0ACC0X3T0</accession>
<organism evidence="1 2">
    <name type="scientific">Pistacia integerrima</name>
    <dbReference type="NCBI Taxonomy" id="434235"/>
    <lineage>
        <taxon>Eukaryota</taxon>
        <taxon>Viridiplantae</taxon>
        <taxon>Streptophyta</taxon>
        <taxon>Embryophyta</taxon>
        <taxon>Tracheophyta</taxon>
        <taxon>Spermatophyta</taxon>
        <taxon>Magnoliopsida</taxon>
        <taxon>eudicotyledons</taxon>
        <taxon>Gunneridae</taxon>
        <taxon>Pentapetalae</taxon>
        <taxon>rosids</taxon>
        <taxon>malvids</taxon>
        <taxon>Sapindales</taxon>
        <taxon>Anacardiaceae</taxon>
        <taxon>Pistacia</taxon>
    </lineage>
</organism>
<dbReference type="EMBL" id="CM047749">
    <property type="protein sequence ID" value="KAJ0010155.1"/>
    <property type="molecule type" value="Genomic_DNA"/>
</dbReference>
<evidence type="ECO:0000313" key="1">
    <source>
        <dbReference type="EMBL" id="KAJ0010155.1"/>
    </source>
</evidence>
<sequence>MEFCFTMAYISLLRNVLVPSTTVTLLLQLLIKAFEVLGVCDLEDKINSAVFPSLQGGPHNNHIAALAIALKQVASPEYKAYMQQVKKNAQALAFALLRKKCRLVTGGTDNHLLLWDLRPLGLTGCELCHITVNKVAIFGDNGAITPGGVKIGTPAMTSRGCLESDFETMADFLLRAAHIAIMV</sequence>
<name>A0ACC0X3T0_9ROSI</name>
<keyword evidence="2" id="KW-1185">Reference proteome</keyword>
<evidence type="ECO:0000313" key="2">
    <source>
        <dbReference type="Proteomes" id="UP001163603"/>
    </source>
</evidence>